<gene>
    <name evidence="3" type="ORF">D0859_11824</name>
    <name evidence="2" type="ORF">D0860_02020</name>
</gene>
<dbReference type="AlphaFoldDB" id="A0A3M7HNP4"/>
<organism evidence="2 4">
    <name type="scientific">Hortaea werneckii</name>
    <name type="common">Black yeast</name>
    <name type="synonym">Cladosporium werneckii</name>
    <dbReference type="NCBI Taxonomy" id="91943"/>
    <lineage>
        <taxon>Eukaryota</taxon>
        <taxon>Fungi</taxon>
        <taxon>Dikarya</taxon>
        <taxon>Ascomycota</taxon>
        <taxon>Pezizomycotina</taxon>
        <taxon>Dothideomycetes</taxon>
        <taxon>Dothideomycetidae</taxon>
        <taxon>Mycosphaerellales</taxon>
        <taxon>Teratosphaeriaceae</taxon>
        <taxon>Hortaea</taxon>
    </lineage>
</organism>
<reference evidence="4 5" key="1">
    <citation type="journal article" date="2018" name="BMC Genomics">
        <title>Genomic evidence for intraspecific hybridization in a clonal and extremely halotolerant yeast.</title>
        <authorList>
            <person name="Gostincar C."/>
            <person name="Stajich J.E."/>
            <person name="Zupancic J."/>
            <person name="Zalar P."/>
            <person name="Gunde-Cimerman N."/>
        </authorList>
    </citation>
    <scope>NUCLEOTIDE SEQUENCE [LARGE SCALE GENOMIC DNA]</scope>
    <source>
        <strain evidence="3 5">EXF-120</strain>
        <strain evidence="2 4">EXF-562</strain>
    </source>
</reference>
<dbReference type="PANTHER" id="PTHR42085">
    <property type="entry name" value="F-BOX DOMAIN-CONTAINING PROTEIN"/>
    <property type="match status" value="1"/>
</dbReference>
<dbReference type="EMBL" id="QWIT01000435">
    <property type="protein sequence ID" value="RMZ24127.1"/>
    <property type="molecule type" value="Genomic_DNA"/>
</dbReference>
<dbReference type="InterPro" id="IPR038883">
    <property type="entry name" value="AN11006-like"/>
</dbReference>
<protein>
    <recommendedName>
        <fullName evidence="6">F-box domain-containing protein</fullName>
    </recommendedName>
</protein>
<name>A0A3M7HNP4_HORWE</name>
<evidence type="ECO:0000313" key="2">
    <source>
        <dbReference type="EMBL" id="RMZ14625.1"/>
    </source>
</evidence>
<dbReference type="Proteomes" id="UP000281677">
    <property type="component" value="Unassembled WGS sequence"/>
</dbReference>
<evidence type="ECO:0000313" key="3">
    <source>
        <dbReference type="EMBL" id="RMZ24127.1"/>
    </source>
</evidence>
<dbReference type="EMBL" id="QWIS01000026">
    <property type="protein sequence ID" value="RMZ14625.1"/>
    <property type="molecule type" value="Genomic_DNA"/>
</dbReference>
<evidence type="ECO:0008006" key="6">
    <source>
        <dbReference type="Google" id="ProtNLM"/>
    </source>
</evidence>
<evidence type="ECO:0000256" key="1">
    <source>
        <dbReference type="SAM" id="MobiDB-lite"/>
    </source>
</evidence>
<dbReference type="PANTHER" id="PTHR42085:SF1">
    <property type="entry name" value="F-BOX DOMAIN-CONTAINING PROTEIN"/>
    <property type="match status" value="1"/>
</dbReference>
<feature type="region of interest" description="Disordered" evidence="1">
    <location>
        <begin position="1"/>
        <end position="26"/>
    </location>
</feature>
<dbReference type="OrthoDB" id="5413827at2759"/>
<accession>A0A3M7HNP4</accession>
<evidence type="ECO:0000313" key="5">
    <source>
        <dbReference type="Proteomes" id="UP000281677"/>
    </source>
</evidence>
<evidence type="ECO:0000313" key="4">
    <source>
        <dbReference type="Proteomes" id="UP000280598"/>
    </source>
</evidence>
<dbReference type="VEuPathDB" id="FungiDB:BTJ68_04721"/>
<dbReference type="Proteomes" id="UP000280598">
    <property type="component" value="Unassembled WGS sequence"/>
</dbReference>
<sequence>MVGKGATPGAPGLRGDAGSNENNPPFLKLPPELRATIYRYVVVNSTPIQLYLGDVDRRRSKSEYGQAGRRPLLINLKPHPHPLALTCRTFYSEVRPIYVVENTFCMSNASTRENLHVDYITQFKRMMGPSANKVKKVSIDYRFPVEVGEDTQQIWVKLHVLLYVNTLKNRSHSDKALIRRWNSDEGGVLRIETRAGSYADLCHCGLFHLAEDHSARASNTKLLDFLQAMFNVASEHHCTDLLKGGSSKCKECGGKRRYKQSQGWLTSKTETLAVW</sequence>
<proteinExistence type="predicted"/>
<comment type="caution">
    <text evidence="2">The sequence shown here is derived from an EMBL/GenBank/DDBJ whole genome shotgun (WGS) entry which is preliminary data.</text>
</comment>